<dbReference type="Pfam" id="PF00777">
    <property type="entry name" value="Glyco_transf_29"/>
    <property type="match status" value="1"/>
</dbReference>
<dbReference type="Gene3D" id="3.90.1480.20">
    <property type="entry name" value="Glycosyl transferase family 29"/>
    <property type="match status" value="1"/>
</dbReference>
<dbReference type="AlphaFoldDB" id="K8EKN3"/>
<keyword evidence="7 12" id="KW-1133">Transmembrane helix</keyword>
<dbReference type="PANTHER" id="PTHR11987">
    <property type="entry name" value="ALPHA-2,8-SIALYLTRANSFERASE"/>
    <property type="match status" value="1"/>
</dbReference>
<evidence type="ECO:0000256" key="7">
    <source>
        <dbReference type="ARBA" id="ARBA00022989"/>
    </source>
</evidence>
<dbReference type="EMBL" id="FO082267">
    <property type="protein sequence ID" value="CCO18792.1"/>
    <property type="molecule type" value="Genomic_DNA"/>
</dbReference>
<name>K8EKN3_9CHLO</name>
<dbReference type="eggNOG" id="KOG2692">
    <property type="taxonomic scope" value="Eukaryota"/>
</dbReference>
<dbReference type="InterPro" id="IPR038578">
    <property type="entry name" value="GT29-like_sf"/>
</dbReference>
<dbReference type="GO" id="GO:0000139">
    <property type="term" value="C:Golgi membrane"/>
    <property type="evidence" value="ECO:0007669"/>
    <property type="project" value="UniProtKB-SubCell"/>
</dbReference>
<dbReference type="RefSeq" id="XP_007509677.1">
    <property type="nucleotide sequence ID" value="XM_007509615.1"/>
</dbReference>
<accession>K8EKN3</accession>
<sequence length="548" mass="59700">MAPSLSSSSSSSMIPKIPQSRPKRRLLVAVVLSVCIGYVLFMILGDSPPQGVSPNHHHHRVQQQLPNLAASRSSSSSSASSSSWFSSSSSASTWATTTGNHEEEEEDVDVDDANDELGSRSSEEGETSEEGDEPTHRHTNDDIVVSIDDSSSKNSMNSGLSSSASASCDPDDATACHHPKGVCQKATRTCLCAKLWQGDHCERAYPLKGKHIKAKVERGLGFAGSITMSKKITGKRKNIEVTLPGKEKDADKGHRVLGPVDQELLSIMPQNDAVGEVYNKCAVVGSSGILLNYENGKFIDEHDAVFRFNSAPTKGGLEAHAGSKTTHRITNTQNWAFREGKELLLVHMRSHASLAAFIKTKKGDKSIKMAAFDQGFVEHMAHSLNFMPTSGLYGIIIALSRCHEVNLFGFQVSSEHGALYHYYDACDEPANGERDGAEWFVVKKLAEEKLVKFAEPCVVECHESKSKCQECKSEAGMPSVDLSNFRATSLQMKGKDLKRELTKQTYAERKKSCPACSKSFGGCRPPRHWAYARDRSSSRHGSGSHAHG</sequence>
<keyword evidence="3" id="KW-0328">Glycosyltransferase</keyword>
<reference evidence="14 15" key="1">
    <citation type="submission" date="2011-10" db="EMBL/GenBank/DDBJ databases">
        <authorList>
            <person name="Genoscope - CEA"/>
        </authorList>
    </citation>
    <scope>NUCLEOTIDE SEQUENCE [LARGE SCALE GENOMIC DNA]</scope>
    <source>
        <strain evidence="14 15">RCC 1105</strain>
    </source>
</reference>
<dbReference type="InterPro" id="IPR050943">
    <property type="entry name" value="Glycosyltr_29_Sialyltrsf"/>
</dbReference>
<gene>
    <name evidence="14" type="ordered locus">Bathy12g01270</name>
</gene>
<dbReference type="CDD" id="cd19952">
    <property type="entry name" value="GT29"/>
    <property type="match status" value="1"/>
</dbReference>
<keyword evidence="9 12" id="KW-0472">Membrane</keyword>
<feature type="compositionally biased region" description="Low complexity" evidence="11">
    <location>
        <begin position="142"/>
        <end position="168"/>
    </location>
</feature>
<evidence type="ECO:0000256" key="10">
    <source>
        <dbReference type="ARBA" id="ARBA00023180"/>
    </source>
</evidence>
<comment type="subcellular location">
    <subcellularLocation>
        <location evidence="1">Golgi apparatus membrane</location>
        <topology evidence="1">Single-pass type II membrane protein</topology>
    </subcellularLocation>
</comment>
<proteinExistence type="inferred from homology"/>
<evidence type="ECO:0000256" key="4">
    <source>
        <dbReference type="ARBA" id="ARBA00022679"/>
    </source>
</evidence>
<dbReference type="InterPro" id="IPR001675">
    <property type="entry name" value="Glyco_trans_29"/>
</dbReference>
<feature type="domain" description="EGF-like" evidence="13">
    <location>
        <begin position="190"/>
        <end position="201"/>
    </location>
</feature>
<dbReference type="Proteomes" id="UP000198341">
    <property type="component" value="Chromosome 12"/>
</dbReference>
<dbReference type="PROSITE" id="PS00022">
    <property type="entry name" value="EGF_1"/>
    <property type="match status" value="1"/>
</dbReference>
<evidence type="ECO:0000256" key="9">
    <source>
        <dbReference type="ARBA" id="ARBA00023136"/>
    </source>
</evidence>
<protein>
    <recommendedName>
        <fullName evidence="13">EGF-like domain-containing protein</fullName>
    </recommendedName>
</protein>
<feature type="transmembrane region" description="Helical" evidence="12">
    <location>
        <begin position="26"/>
        <end position="45"/>
    </location>
</feature>
<evidence type="ECO:0000256" key="6">
    <source>
        <dbReference type="ARBA" id="ARBA00022968"/>
    </source>
</evidence>
<comment type="similarity">
    <text evidence="2">Belongs to the glycosyltransferase 29 family.</text>
</comment>
<dbReference type="KEGG" id="bpg:Bathy12g01270"/>
<dbReference type="InterPro" id="IPR000742">
    <property type="entry name" value="EGF"/>
</dbReference>
<evidence type="ECO:0000256" key="1">
    <source>
        <dbReference type="ARBA" id="ARBA00004323"/>
    </source>
</evidence>
<dbReference type="OrthoDB" id="10264956at2759"/>
<feature type="region of interest" description="Disordered" evidence="11">
    <location>
        <begin position="50"/>
        <end position="171"/>
    </location>
</feature>
<keyword evidence="5 12" id="KW-0812">Transmembrane</keyword>
<keyword evidence="10" id="KW-0325">Glycoprotein</keyword>
<feature type="compositionally biased region" description="Acidic residues" evidence="11">
    <location>
        <begin position="102"/>
        <end position="115"/>
    </location>
</feature>
<dbReference type="GO" id="GO:0008373">
    <property type="term" value="F:sialyltransferase activity"/>
    <property type="evidence" value="ECO:0007669"/>
    <property type="project" value="InterPro"/>
</dbReference>
<dbReference type="GeneID" id="19012674"/>
<evidence type="ECO:0000256" key="8">
    <source>
        <dbReference type="ARBA" id="ARBA00023034"/>
    </source>
</evidence>
<feature type="compositionally biased region" description="Low complexity" evidence="11">
    <location>
        <begin position="69"/>
        <end position="92"/>
    </location>
</feature>
<dbReference type="PANTHER" id="PTHR11987:SF36">
    <property type="entry name" value="SIA-ALPHA-2,3-GAL-BETA-1,4-GLCNAC-R:ALPHA 2,8-SIALYLTRANSFERASE"/>
    <property type="match status" value="1"/>
</dbReference>
<evidence type="ECO:0000256" key="2">
    <source>
        <dbReference type="ARBA" id="ARBA00006003"/>
    </source>
</evidence>
<evidence type="ECO:0000313" key="15">
    <source>
        <dbReference type="Proteomes" id="UP000198341"/>
    </source>
</evidence>
<keyword evidence="4" id="KW-0808">Transferase</keyword>
<organism evidence="14 15">
    <name type="scientific">Bathycoccus prasinos</name>
    <dbReference type="NCBI Taxonomy" id="41875"/>
    <lineage>
        <taxon>Eukaryota</taxon>
        <taxon>Viridiplantae</taxon>
        <taxon>Chlorophyta</taxon>
        <taxon>Mamiellophyceae</taxon>
        <taxon>Mamiellales</taxon>
        <taxon>Bathycoccaceae</taxon>
        <taxon>Bathycoccus</taxon>
    </lineage>
</organism>
<evidence type="ECO:0000256" key="12">
    <source>
        <dbReference type="SAM" id="Phobius"/>
    </source>
</evidence>
<evidence type="ECO:0000256" key="11">
    <source>
        <dbReference type="SAM" id="MobiDB-lite"/>
    </source>
</evidence>
<keyword evidence="15" id="KW-1185">Reference proteome</keyword>
<evidence type="ECO:0000256" key="5">
    <source>
        <dbReference type="ARBA" id="ARBA00022692"/>
    </source>
</evidence>
<keyword evidence="8" id="KW-0333">Golgi apparatus</keyword>
<evidence type="ECO:0000313" key="14">
    <source>
        <dbReference type="EMBL" id="CCO18792.1"/>
    </source>
</evidence>
<evidence type="ECO:0000256" key="3">
    <source>
        <dbReference type="ARBA" id="ARBA00022676"/>
    </source>
</evidence>
<evidence type="ECO:0000259" key="13">
    <source>
        <dbReference type="PROSITE" id="PS00022"/>
    </source>
</evidence>
<keyword evidence="6" id="KW-0735">Signal-anchor</keyword>